<evidence type="ECO:0000313" key="6">
    <source>
        <dbReference type="Proteomes" id="UP000815677"/>
    </source>
</evidence>
<comment type="subcellular location">
    <subcellularLocation>
        <location evidence="1">Cell envelope</location>
    </subcellularLocation>
</comment>
<feature type="transmembrane region" description="Helical" evidence="3">
    <location>
        <begin position="86"/>
        <end position="104"/>
    </location>
</feature>
<dbReference type="Proteomes" id="UP000815677">
    <property type="component" value="Unassembled WGS sequence"/>
</dbReference>
<protein>
    <recommendedName>
        <fullName evidence="4">Heparinase II/III-like C-terminal domain-containing protein</fullName>
    </recommendedName>
</protein>
<keyword evidence="3" id="KW-0472">Membrane</keyword>
<dbReference type="PANTHER" id="PTHR38045:SF1">
    <property type="entry name" value="HEPARINASE II_III-LIKE PROTEIN"/>
    <property type="match status" value="1"/>
</dbReference>
<keyword evidence="3" id="KW-1133">Transmembrane helix</keyword>
<dbReference type="InterPro" id="IPR008929">
    <property type="entry name" value="Chondroitin_lyas"/>
</dbReference>
<reference evidence="5" key="1">
    <citation type="submission" date="2014-09" db="EMBL/GenBank/DDBJ databases">
        <title>Genome sequence of the luminous mushroom Mycena chlorophos for searching fungal bioluminescence genes.</title>
        <authorList>
            <person name="Tanaka Y."/>
            <person name="Kasuga D."/>
            <person name="Oba Y."/>
            <person name="Hase S."/>
            <person name="Sato K."/>
            <person name="Oba Y."/>
            <person name="Sakakibara Y."/>
        </authorList>
    </citation>
    <scope>NUCLEOTIDE SEQUENCE</scope>
</reference>
<dbReference type="SUPFAM" id="SSF48230">
    <property type="entry name" value="Chondroitin AC/alginate lyase"/>
    <property type="match status" value="1"/>
</dbReference>
<dbReference type="PANTHER" id="PTHR38045">
    <property type="entry name" value="CHROMOSOME 1, WHOLE GENOME SHOTGUN SEQUENCE"/>
    <property type="match status" value="1"/>
</dbReference>
<evidence type="ECO:0000259" key="4">
    <source>
        <dbReference type="Pfam" id="PF07940"/>
    </source>
</evidence>
<gene>
    <name evidence="5" type="ORF">MCHLO_09308</name>
</gene>
<accession>A0ABQ0LNX9</accession>
<dbReference type="InterPro" id="IPR012480">
    <property type="entry name" value="Hepar_II_III_C"/>
</dbReference>
<dbReference type="EMBL" id="DF847666">
    <property type="protein sequence ID" value="GAT52237.1"/>
    <property type="molecule type" value="Genomic_DNA"/>
</dbReference>
<evidence type="ECO:0000256" key="1">
    <source>
        <dbReference type="ARBA" id="ARBA00004196"/>
    </source>
</evidence>
<feature type="compositionally biased region" description="Low complexity" evidence="2">
    <location>
        <begin position="23"/>
        <end position="40"/>
    </location>
</feature>
<dbReference type="Gene3D" id="2.70.98.70">
    <property type="match status" value="1"/>
</dbReference>
<keyword evidence="3" id="KW-0812">Transmembrane</keyword>
<evidence type="ECO:0000313" key="5">
    <source>
        <dbReference type="EMBL" id="GAT52237.1"/>
    </source>
</evidence>
<proteinExistence type="predicted"/>
<evidence type="ECO:0000256" key="3">
    <source>
        <dbReference type="SAM" id="Phobius"/>
    </source>
</evidence>
<sequence>MAMPGLAFVTRVLIAVKSTRASKPLSLSSSPHPRVPSSSSEMSTAGSYDNLNAQQHPMYSDARGNTSGYITPAARNKRGVSNWVKFGLPVLAIVVIGAVLGGVLGSRHHKSSDNAASSGSGGSSGSAVSVAPSAAVSAKDAIGIFPTATNSFYMMPIYPSTTDSAAFSSPTFVPASDSPVSWPADPFQPSNPDVLTVRPDRPRLIAPAYKWAVLPQLIANDPYMSYWNDTIFKNASDYKAAPPVVYFMDGSSGILDNARAIKQRVKAFAYVYRMTNDTSWVDRTWEELQNAAGNGTTPFGSDPDRWNSGHFLDTAELSAAFGIAYDWLYDLWTDDQKSQIRSTLIKYGLQFGLTQVTPGTAGWWRSTSESNLIDGNWNCVCNSGLTMASLAILGDDTTGIAKQLLGATIDNAKEACAQAVSTDGTWSETANYWYFGTTGHAEMSASLISATGSDYGLMTTNTDFYKTGLFHMHVSGPTSMFNYGDCGPNKYSTTANTMMFYADYYDQPQYALFQRDQHDAADPWSMFWYDPTVVGAFWDGTPLDHFFDNGLDQWGAMRSTWTDINALYVAMKAGQLLHHQTHNDLDVGDFVLDAMGTRWVGELGSGDYNSPNYFLSDAQDADRWKYYRKMTEGQNTILINQANQNVNATPSIQYDSSNTTQGPTTVFQVDSDSTAFFTTDMTTAYFDATSVKRGIRMLNGRKQVLLQDEVNASGSVMWRVHTNATVSIDDSKTSATLTLEGQTMKVQMLNPPSGAAFNTSAAVRFDSDPTPLAPDQPNPNVTVLLISLPAGSYTLQVLFNPQWPGDVTYVTPPSVALDNWTLRSHDSS</sequence>
<feature type="compositionally biased region" description="Polar residues" evidence="2">
    <location>
        <begin position="41"/>
        <end position="64"/>
    </location>
</feature>
<evidence type="ECO:0000256" key="2">
    <source>
        <dbReference type="SAM" id="MobiDB-lite"/>
    </source>
</evidence>
<dbReference type="Pfam" id="PF07940">
    <property type="entry name" value="Hepar_II_III_C"/>
    <property type="match status" value="1"/>
</dbReference>
<dbReference type="Gene3D" id="1.50.10.100">
    <property type="entry name" value="Chondroitin AC/alginate lyase"/>
    <property type="match status" value="1"/>
</dbReference>
<feature type="region of interest" description="Disordered" evidence="2">
    <location>
        <begin position="23"/>
        <end position="64"/>
    </location>
</feature>
<keyword evidence="6" id="KW-1185">Reference proteome</keyword>
<organism evidence="5 6">
    <name type="scientific">Mycena chlorophos</name>
    <name type="common">Agaric fungus</name>
    <name type="synonym">Agaricus chlorophos</name>
    <dbReference type="NCBI Taxonomy" id="658473"/>
    <lineage>
        <taxon>Eukaryota</taxon>
        <taxon>Fungi</taxon>
        <taxon>Dikarya</taxon>
        <taxon>Basidiomycota</taxon>
        <taxon>Agaricomycotina</taxon>
        <taxon>Agaricomycetes</taxon>
        <taxon>Agaricomycetidae</taxon>
        <taxon>Agaricales</taxon>
        <taxon>Marasmiineae</taxon>
        <taxon>Mycenaceae</taxon>
        <taxon>Mycena</taxon>
    </lineage>
</organism>
<name>A0ABQ0LNX9_MYCCL</name>
<feature type="domain" description="Heparinase II/III-like C-terminal" evidence="4">
    <location>
        <begin position="559"/>
        <end position="754"/>
    </location>
</feature>